<dbReference type="Proteomes" id="UP000292282">
    <property type="component" value="Unassembled WGS sequence"/>
</dbReference>
<dbReference type="EMBL" id="PITK01000143">
    <property type="protein sequence ID" value="TBU20045.1"/>
    <property type="molecule type" value="Genomic_DNA"/>
</dbReference>
<proteinExistence type="predicted"/>
<comment type="caution">
    <text evidence="1">The sequence shown here is derived from an EMBL/GenBank/DDBJ whole genome shotgun (WGS) entry which is preliminary data.</text>
</comment>
<evidence type="ECO:0000313" key="2">
    <source>
        <dbReference type="Proteomes" id="UP000292282"/>
    </source>
</evidence>
<protein>
    <submittedName>
        <fullName evidence="1">Uncharacterized protein</fullName>
    </submittedName>
</protein>
<gene>
    <name evidence="1" type="ORF">CWI38_0143p0030</name>
</gene>
<name>A0A4Q9M0E5_9MICR</name>
<organism evidence="1 2">
    <name type="scientific">Hamiltosporidium tvaerminnensis</name>
    <dbReference type="NCBI Taxonomy" id="1176355"/>
    <lineage>
        <taxon>Eukaryota</taxon>
        <taxon>Fungi</taxon>
        <taxon>Fungi incertae sedis</taxon>
        <taxon>Microsporidia</taxon>
        <taxon>Dubosqiidae</taxon>
        <taxon>Hamiltosporidium</taxon>
    </lineage>
</organism>
<keyword evidence="2" id="KW-1185">Reference proteome</keyword>
<evidence type="ECO:0000313" key="1">
    <source>
        <dbReference type="EMBL" id="TBU20045.1"/>
    </source>
</evidence>
<reference evidence="1 2" key="1">
    <citation type="submission" date="2017-12" db="EMBL/GenBank/DDBJ databases">
        <authorList>
            <person name="Pombert J.-F."/>
            <person name="Haag K.L."/>
            <person name="Ebert D."/>
        </authorList>
    </citation>
    <scope>NUCLEOTIDE SEQUENCE [LARGE SCALE GENOMIC DNA]</scope>
    <source>
        <strain evidence="1">IL-G-3</strain>
    </source>
</reference>
<dbReference type="AlphaFoldDB" id="A0A4Q9M0E5"/>
<sequence>MLFGIIITFFMIKKFNAQKSRSMAIYVFPVHIFVLIKSVFGAQRCQSTGTYILPVHVHFDELSLCYLTYYFKSKTNFILEEEMRKNDDIITEKLMAEAKIEDADANIAVEEDLHSHVATPSEAHVSEIVVEKTNLPFDYITPNYNQCGYRHMSNEDLVYAKEFIGTIFNLINNDIMKYGVQFKMIFDKVLPMNDIGNVALCWESSPVRSKTKMMALHQNYFGIKGEANRIIIFFCPNTKDDTYSNIQVGKCGNYMGFIYDTPEYLAPRIYDNMANMVSLGSYKNGVDSPIFHTRICEYTNKCALKTFEPIGYFEKGNHPINNQVDRNYHPITKDNKFI</sequence>
<dbReference type="VEuPathDB" id="MicrosporidiaDB:CWI38_0143p0030"/>
<accession>A0A4Q9M0E5</accession>